<dbReference type="InterPro" id="IPR040511">
    <property type="entry name" value="AGS_C"/>
</dbReference>
<protein>
    <recommendedName>
        <fullName evidence="1">Adenylyl/Guanylyl and SMODS C-terminal sensor domain-containing protein</fullName>
    </recommendedName>
</protein>
<gene>
    <name evidence="2" type="ORF">UCCLBBS449_pA0029</name>
</gene>
<keyword evidence="2" id="KW-0614">Plasmid</keyword>
<organism evidence="2 3">
    <name type="scientific">Levilactobacillus brevis</name>
    <name type="common">Lactobacillus brevis</name>
    <dbReference type="NCBI Taxonomy" id="1580"/>
    <lineage>
        <taxon>Bacteria</taxon>
        <taxon>Bacillati</taxon>
        <taxon>Bacillota</taxon>
        <taxon>Bacilli</taxon>
        <taxon>Lactobacillales</taxon>
        <taxon>Lactobacillaceae</taxon>
        <taxon>Levilactobacillus</taxon>
    </lineage>
</organism>
<evidence type="ECO:0000313" key="2">
    <source>
        <dbReference type="EMBL" id="QCZ54435.1"/>
    </source>
</evidence>
<proteinExistence type="predicted"/>
<name>A0A5B7Y355_LEVBR</name>
<evidence type="ECO:0000313" key="3">
    <source>
        <dbReference type="Proteomes" id="UP000307074"/>
    </source>
</evidence>
<dbReference type="Proteomes" id="UP000307074">
    <property type="component" value="Plasmid pUCCLBBS449_A"/>
</dbReference>
<reference evidence="2 3" key="1">
    <citation type="submission" date="2018-07" db="EMBL/GenBank/DDBJ databases">
        <authorList>
            <person name="Feyereisen M."/>
        </authorList>
    </citation>
    <scope>NUCLEOTIDE SEQUENCE [LARGE SCALE GENOMIC DNA]</scope>
    <source>
        <strain evidence="2 3">UCCLBBS449</strain>
        <plasmid evidence="3">pucclbbs449_a</plasmid>
    </source>
</reference>
<geneLocation type="plasmid" evidence="3">
    <name>pucclbbs449_a</name>
</geneLocation>
<dbReference type="RefSeq" id="WP_085764784.1">
    <property type="nucleotide sequence ID" value="NC_012551.1"/>
</dbReference>
<evidence type="ECO:0000259" key="1">
    <source>
        <dbReference type="Pfam" id="PF18134"/>
    </source>
</evidence>
<sequence>MNNECYKLKDVPIMSTRIFATETGAADNTEEFADEKNWNIRVQYYIEIEAEVERDGWRRCKLEEFVLIPYGRHVNIHFKVGISKEMNISQKIKWYWKIRNVGPIAIERNNIRGQIIKGNTEQVEHTLFPGNHYVEIYGVENKTVIAFGRREVPLREEVDKQKDIIQ</sequence>
<accession>A0A5B7Y355</accession>
<dbReference type="AlphaFoldDB" id="A0A5B7Y355"/>
<dbReference type="Pfam" id="PF18134">
    <property type="entry name" value="AGS_C"/>
    <property type="match status" value="1"/>
</dbReference>
<feature type="domain" description="Adenylyl/Guanylyl and SMODS C-terminal sensor" evidence="1">
    <location>
        <begin position="28"/>
        <end position="154"/>
    </location>
</feature>
<dbReference type="EMBL" id="CP031199">
    <property type="protein sequence ID" value="QCZ54435.1"/>
    <property type="molecule type" value="Genomic_DNA"/>
</dbReference>